<feature type="transmembrane region" description="Helical" evidence="6">
    <location>
        <begin position="42"/>
        <end position="63"/>
    </location>
</feature>
<dbReference type="AlphaFoldDB" id="A0A1N7PQK6"/>
<feature type="transmembrane region" description="Helical" evidence="6">
    <location>
        <begin position="70"/>
        <end position="90"/>
    </location>
</feature>
<proteinExistence type="inferred from homology"/>
<feature type="transmembrane region" description="Helical" evidence="6">
    <location>
        <begin position="96"/>
        <end position="117"/>
    </location>
</feature>
<dbReference type="PIRSF" id="PIRSF005859">
    <property type="entry name" value="PBR"/>
    <property type="match status" value="1"/>
</dbReference>
<keyword evidence="3 6" id="KW-0812">Transmembrane</keyword>
<feature type="transmembrane region" description="Helical" evidence="6">
    <location>
        <begin position="124"/>
        <end position="145"/>
    </location>
</feature>
<evidence type="ECO:0000256" key="3">
    <source>
        <dbReference type="ARBA" id="ARBA00022692"/>
    </source>
</evidence>
<dbReference type="EMBL" id="FTOT01000006">
    <property type="protein sequence ID" value="SIT12876.1"/>
    <property type="molecule type" value="Genomic_DNA"/>
</dbReference>
<dbReference type="RefSeq" id="WP_076532470.1">
    <property type="nucleotide sequence ID" value="NZ_BMEH01000006.1"/>
</dbReference>
<evidence type="ECO:0000256" key="1">
    <source>
        <dbReference type="ARBA" id="ARBA00004141"/>
    </source>
</evidence>
<feature type="signal peptide" evidence="7">
    <location>
        <begin position="1"/>
        <end position="17"/>
    </location>
</feature>
<gene>
    <name evidence="8" type="ORF">SAMN05421774_10650</name>
</gene>
<dbReference type="GO" id="GO:0016020">
    <property type="term" value="C:membrane"/>
    <property type="evidence" value="ECO:0007669"/>
    <property type="project" value="UniProtKB-SubCell"/>
</dbReference>
<evidence type="ECO:0000256" key="5">
    <source>
        <dbReference type="ARBA" id="ARBA00023136"/>
    </source>
</evidence>
<accession>A0A1N7PQK6</accession>
<organism evidence="8 9">
    <name type="scientific">Gemmobacter megaterium</name>
    <dbReference type="NCBI Taxonomy" id="1086013"/>
    <lineage>
        <taxon>Bacteria</taxon>
        <taxon>Pseudomonadati</taxon>
        <taxon>Pseudomonadota</taxon>
        <taxon>Alphaproteobacteria</taxon>
        <taxon>Rhodobacterales</taxon>
        <taxon>Paracoccaceae</taxon>
        <taxon>Gemmobacter</taxon>
    </lineage>
</organism>
<dbReference type="InterPro" id="IPR038330">
    <property type="entry name" value="TspO/MBR-related_sf"/>
</dbReference>
<dbReference type="PANTHER" id="PTHR10057">
    <property type="entry name" value="PERIPHERAL-TYPE BENZODIAZEPINE RECEPTOR"/>
    <property type="match status" value="1"/>
</dbReference>
<keyword evidence="4 6" id="KW-1133">Transmembrane helix</keyword>
<protein>
    <submittedName>
        <fullName evidence="8">TspO and MBR related proteins</fullName>
    </submittedName>
</protein>
<evidence type="ECO:0000256" key="4">
    <source>
        <dbReference type="ARBA" id="ARBA00022989"/>
    </source>
</evidence>
<comment type="similarity">
    <text evidence="2">Belongs to the TspO/BZRP family.</text>
</comment>
<keyword evidence="5 6" id="KW-0472">Membrane</keyword>
<dbReference type="Pfam" id="PF03073">
    <property type="entry name" value="TspO_MBR"/>
    <property type="match status" value="1"/>
</dbReference>
<dbReference type="Proteomes" id="UP000186141">
    <property type="component" value="Unassembled WGS sequence"/>
</dbReference>
<name>A0A1N7PQK6_9RHOB</name>
<dbReference type="InterPro" id="IPR004307">
    <property type="entry name" value="TspO_MBR"/>
</dbReference>
<sequence>MDFALFLIFLAATGAAAATGTLFPPGEWYAALTKPWFTPPSIAFPIVWTTLYVLMSVAAARVAPMQGAQYAMALWALQIALNTLWTPVFFGLNRMVPGLIIIGILWVVIAAMIVAFWRLDRLAGALLLPYLGWVTVAASLTIGLIRLNPEMR</sequence>
<evidence type="ECO:0000313" key="8">
    <source>
        <dbReference type="EMBL" id="SIT12876.1"/>
    </source>
</evidence>
<reference evidence="8 9" key="1">
    <citation type="submission" date="2017-01" db="EMBL/GenBank/DDBJ databases">
        <authorList>
            <person name="Mah S.A."/>
            <person name="Swanson W.J."/>
            <person name="Moy G.W."/>
            <person name="Vacquier V.D."/>
        </authorList>
    </citation>
    <scope>NUCLEOTIDE SEQUENCE [LARGE SCALE GENOMIC DNA]</scope>
    <source>
        <strain evidence="8 9">DSM 26375</strain>
    </source>
</reference>
<dbReference type="NCBIfam" id="NF047825">
    <property type="entry name" value="T-richsensTspOAlph"/>
    <property type="match status" value="1"/>
</dbReference>
<dbReference type="PANTHER" id="PTHR10057:SF0">
    <property type="entry name" value="TRANSLOCATOR PROTEIN"/>
    <property type="match status" value="1"/>
</dbReference>
<keyword evidence="9" id="KW-1185">Reference proteome</keyword>
<dbReference type="GO" id="GO:0033013">
    <property type="term" value="P:tetrapyrrole metabolic process"/>
    <property type="evidence" value="ECO:0007669"/>
    <property type="project" value="UniProtKB-ARBA"/>
</dbReference>
<feature type="chain" id="PRO_5012184908" evidence="7">
    <location>
        <begin position="18"/>
        <end position="152"/>
    </location>
</feature>
<dbReference type="FunFam" id="1.20.1260.100:FF:000001">
    <property type="entry name" value="translocator protein 2"/>
    <property type="match status" value="1"/>
</dbReference>
<dbReference type="STRING" id="1086013.SAMN05421774_10650"/>
<evidence type="ECO:0000256" key="7">
    <source>
        <dbReference type="SAM" id="SignalP"/>
    </source>
</evidence>
<dbReference type="OrthoDB" id="9795496at2"/>
<keyword evidence="7" id="KW-0732">Signal</keyword>
<evidence type="ECO:0000256" key="6">
    <source>
        <dbReference type="SAM" id="Phobius"/>
    </source>
</evidence>
<evidence type="ECO:0000256" key="2">
    <source>
        <dbReference type="ARBA" id="ARBA00007524"/>
    </source>
</evidence>
<dbReference type="Gene3D" id="1.20.1260.100">
    <property type="entry name" value="TspO/MBR protein"/>
    <property type="match status" value="1"/>
</dbReference>
<comment type="subcellular location">
    <subcellularLocation>
        <location evidence="1">Membrane</location>
        <topology evidence="1">Multi-pass membrane protein</topology>
    </subcellularLocation>
</comment>
<dbReference type="CDD" id="cd15904">
    <property type="entry name" value="TSPO_MBR"/>
    <property type="match status" value="1"/>
</dbReference>
<evidence type="ECO:0000313" key="9">
    <source>
        <dbReference type="Proteomes" id="UP000186141"/>
    </source>
</evidence>